<evidence type="ECO:0000256" key="1">
    <source>
        <dbReference type="SAM" id="MobiDB-lite"/>
    </source>
</evidence>
<dbReference type="AlphaFoldDB" id="A0A545URU2"/>
<evidence type="ECO:0000313" key="2">
    <source>
        <dbReference type="EMBL" id="TQV92187.1"/>
    </source>
</evidence>
<gene>
    <name evidence="2" type="ORF">IF1G_09259</name>
</gene>
<feature type="compositionally biased region" description="Basic and acidic residues" evidence="1">
    <location>
        <begin position="58"/>
        <end position="85"/>
    </location>
</feature>
<dbReference type="Proteomes" id="UP000315783">
    <property type="component" value="Unassembled WGS sequence"/>
</dbReference>
<accession>A0A545URU2</accession>
<keyword evidence="3" id="KW-1185">Reference proteome</keyword>
<dbReference type="EMBL" id="SPUK01000016">
    <property type="protein sequence ID" value="TQV92187.1"/>
    <property type="molecule type" value="Genomic_DNA"/>
</dbReference>
<name>A0A545URU2_9HYPO</name>
<proteinExistence type="predicted"/>
<evidence type="ECO:0000313" key="3">
    <source>
        <dbReference type="Proteomes" id="UP000315783"/>
    </source>
</evidence>
<comment type="caution">
    <text evidence="2">The sequence shown here is derived from an EMBL/GenBank/DDBJ whole genome shotgun (WGS) entry which is preliminary data.</text>
</comment>
<reference evidence="2 3" key="1">
    <citation type="journal article" date="2019" name="Appl. Microbiol. Biotechnol.">
        <title>Genome sequence of Isaria javanica and comparative genome analysis insights into family S53 peptidase evolution in fungal entomopathogens.</title>
        <authorList>
            <person name="Lin R."/>
            <person name="Zhang X."/>
            <person name="Xin B."/>
            <person name="Zou M."/>
            <person name="Gao Y."/>
            <person name="Qin F."/>
            <person name="Hu Q."/>
            <person name="Xie B."/>
            <person name="Cheng X."/>
        </authorList>
    </citation>
    <scope>NUCLEOTIDE SEQUENCE [LARGE SCALE GENOMIC DNA]</scope>
    <source>
        <strain evidence="2 3">IJ1G</strain>
    </source>
</reference>
<protein>
    <submittedName>
        <fullName evidence="2">Uncharacterized protein</fullName>
    </submittedName>
</protein>
<sequence>MSSLFTALHHCHSGGMPTLAMQQASSTHYHTGRTLNQLPISRRQPSREATEQWYWPTRDSEPVDREVDRDALRRQYGDWGNKDSA</sequence>
<feature type="region of interest" description="Disordered" evidence="1">
    <location>
        <begin position="37"/>
        <end position="85"/>
    </location>
</feature>
<organism evidence="2 3">
    <name type="scientific">Cordyceps javanica</name>
    <dbReference type="NCBI Taxonomy" id="43265"/>
    <lineage>
        <taxon>Eukaryota</taxon>
        <taxon>Fungi</taxon>
        <taxon>Dikarya</taxon>
        <taxon>Ascomycota</taxon>
        <taxon>Pezizomycotina</taxon>
        <taxon>Sordariomycetes</taxon>
        <taxon>Hypocreomycetidae</taxon>
        <taxon>Hypocreales</taxon>
        <taxon>Cordycipitaceae</taxon>
        <taxon>Cordyceps</taxon>
    </lineage>
</organism>